<dbReference type="Pfam" id="PF02403">
    <property type="entry name" value="Seryl_tRNA_N"/>
    <property type="match status" value="1"/>
</dbReference>
<dbReference type="GO" id="GO:0006434">
    <property type="term" value="P:seryl-tRNA aminoacylation"/>
    <property type="evidence" value="ECO:0007669"/>
    <property type="project" value="UniProtKB-UniRule"/>
</dbReference>
<evidence type="ECO:0000256" key="9">
    <source>
        <dbReference type="ARBA" id="ARBA00023146"/>
    </source>
</evidence>
<dbReference type="InterPro" id="IPR006195">
    <property type="entry name" value="aa-tRNA-synth_II"/>
</dbReference>
<keyword evidence="6 12" id="KW-0547">Nucleotide-binding</keyword>
<evidence type="ECO:0000256" key="11">
    <source>
        <dbReference type="ARBA" id="ARBA00048823"/>
    </source>
</evidence>
<evidence type="ECO:0000256" key="3">
    <source>
        <dbReference type="ARBA" id="ARBA00010728"/>
    </source>
</evidence>
<evidence type="ECO:0000256" key="2">
    <source>
        <dbReference type="ARBA" id="ARBA00005045"/>
    </source>
</evidence>
<dbReference type="InterPro" id="IPR033729">
    <property type="entry name" value="SerRS_core"/>
</dbReference>
<evidence type="ECO:0000259" key="16">
    <source>
        <dbReference type="PROSITE" id="PS50862"/>
    </source>
</evidence>
<dbReference type="PROSITE" id="PS50862">
    <property type="entry name" value="AA_TRNA_LIGASE_II"/>
    <property type="match status" value="1"/>
</dbReference>
<gene>
    <name evidence="12 17" type="primary">serS</name>
    <name evidence="17" type="ORF">JF887_05650</name>
</gene>
<evidence type="ECO:0000256" key="14">
    <source>
        <dbReference type="PIRSR" id="PIRSR001529-2"/>
    </source>
</evidence>
<evidence type="ECO:0000256" key="4">
    <source>
        <dbReference type="ARBA" id="ARBA00022490"/>
    </source>
</evidence>
<evidence type="ECO:0000256" key="6">
    <source>
        <dbReference type="ARBA" id="ARBA00022741"/>
    </source>
</evidence>
<feature type="domain" description="Aminoacyl-transfer RNA synthetases class-II family profile" evidence="16">
    <location>
        <begin position="130"/>
        <end position="403"/>
    </location>
</feature>
<dbReference type="Proteomes" id="UP000614410">
    <property type="component" value="Unassembled WGS sequence"/>
</dbReference>
<comment type="similarity">
    <text evidence="3 12">Belongs to the class-II aminoacyl-tRNA synthetase family. Type-1 seryl-tRNA synthetase subfamily.</text>
</comment>
<dbReference type="Gene3D" id="1.10.287.40">
    <property type="entry name" value="Serine-tRNA synthetase, tRNA binding domain"/>
    <property type="match status" value="1"/>
</dbReference>
<dbReference type="CDD" id="cd00770">
    <property type="entry name" value="SerRS_core"/>
    <property type="match status" value="1"/>
</dbReference>
<dbReference type="AlphaFoldDB" id="A0A934KLZ5"/>
<dbReference type="SUPFAM" id="SSF46589">
    <property type="entry name" value="tRNA-binding arm"/>
    <property type="match status" value="1"/>
</dbReference>
<dbReference type="NCBIfam" id="TIGR00414">
    <property type="entry name" value="serS"/>
    <property type="match status" value="1"/>
</dbReference>
<organism evidence="17 18">
    <name type="scientific">Candidatus Amunia macphersoniae</name>
    <dbReference type="NCBI Taxonomy" id="3127014"/>
    <lineage>
        <taxon>Bacteria</taxon>
        <taxon>Bacillati</taxon>
        <taxon>Candidatus Dormiibacterota</taxon>
        <taxon>Candidatus Dormibacteria</taxon>
        <taxon>Candidatus Aeolococcales</taxon>
        <taxon>Candidatus Aeolococcaceae</taxon>
        <taxon>Candidatus Amunia</taxon>
    </lineage>
</organism>
<dbReference type="InterPro" id="IPR045864">
    <property type="entry name" value="aa-tRNA-synth_II/BPL/LPL"/>
</dbReference>
<proteinExistence type="inferred from homology"/>
<comment type="pathway">
    <text evidence="2 12">Aminoacyl-tRNA biosynthesis; selenocysteinyl-tRNA(Sec) biosynthesis; L-seryl-tRNA(Sec) from L-serine and tRNA(Sec): step 1/1.</text>
</comment>
<evidence type="ECO:0000256" key="1">
    <source>
        <dbReference type="ARBA" id="ARBA00004496"/>
    </source>
</evidence>
<dbReference type="Gene3D" id="3.30.930.10">
    <property type="entry name" value="Bira Bifunctional Protein, Domain 2"/>
    <property type="match status" value="1"/>
</dbReference>
<evidence type="ECO:0000256" key="13">
    <source>
        <dbReference type="PIRSR" id="PIRSR001529-1"/>
    </source>
</evidence>
<feature type="binding site" evidence="12 14">
    <location>
        <begin position="255"/>
        <end position="257"/>
    </location>
    <ligand>
        <name>ATP</name>
        <dbReference type="ChEBI" id="CHEBI:30616"/>
    </ligand>
</feature>
<dbReference type="HAMAP" id="MF_00176">
    <property type="entry name" value="Ser_tRNA_synth_type1"/>
    <property type="match status" value="1"/>
</dbReference>
<keyword evidence="8 12" id="KW-0648">Protein biosynthesis</keyword>
<dbReference type="InterPro" id="IPR042103">
    <property type="entry name" value="SerRS_1_N_sf"/>
</dbReference>
<dbReference type="GO" id="GO:0005524">
    <property type="term" value="F:ATP binding"/>
    <property type="evidence" value="ECO:0007669"/>
    <property type="project" value="UniProtKB-UniRule"/>
</dbReference>
<comment type="caution">
    <text evidence="17">The sequence shown here is derived from an EMBL/GenBank/DDBJ whole genome shotgun (WGS) entry which is preliminary data.</text>
</comment>
<feature type="binding site" evidence="13">
    <location>
        <position position="255"/>
    </location>
    <ligand>
        <name>L-serine</name>
        <dbReference type="ChEBI" id="CHEBI:33384"/>
    </ligand>
</feature>
<comment type="caution">
    <text evidence="12">Lacks conserved residue(s) required for the propagation of feature annotation.</text>
</comment>
<keyword evidence="7 12" id="KW-0067">ATP-binding</keyword>
<protein>
    <recommendedName>
        <fullName evidence="12">Serine--tRNA ligase</fullName>
        <ecNumber evidence="12">6.1.1.11</ecNumber>
    </recommendedName>
    <alternativeName>
        <fullName evidence="12">Seryl-tRNA synthetase</fullName>
        <shortName evidence="12">SerRS</shortName>
    </alternativeName>
    <alternativeName>
        <fullName evidence="12">Seryl-tRNA(Ser/Sec) synthetase</fullName>
    </alternativeName>
</protein>
<dbReference type="GO" id="GO:0005737">
    <property type="term" value="C:cytoplasm"/>
    <property type="evidence" value="ECO:0007669"/>
    <property type="project" value="UniProtKB-SubCell"/>
</dbReference>
<comment type="subunit">
    <text evidence="12">Homodimer. The tRNA molecule binds across the dimer.</text>
</comment>
<evidence type="ECO:0000313" key="18">
    <source>
        <dbReference type="Proteomes" id="UP000614410"/>
    </source>
</evidence>
<keyword evidence="9 12" id="KW-0030">Aminoacyl-tRNA synthetase</keyword>
<evidence type="ECO:0000313" key="17">
    <source>
        <dbReference type="EMBL" id="MBJ7608899.1"/>
    </source>
</evidence>
<evidence type="ECO:0000256" key="5">
    <source>
        <dbReference type="ARBA" id="ARBA00022598"/>
    </source>
</evidence>
<feature type="binding site" evidence="12 14">
    <location>
        <begin position="342"/>
        <end position="345"/>
    </location>
    <ligand>
        <name>ATP</name>
        <dbReference type="ChEBI" id="CHEBI:30616"/>
    </ligand>
</feature>
<dbReference type="GO" id="GO:0004828">
    <property type="term" value="F:serine-tRNA ligase activity"/>
    <property type="evidence" value="ECO:0007669"/>
    <property type="project" value="UniProtKB-UniRule"/>
</dbReference>
<comment type="catalytic activity">
    <reaction evidence="10 12">
        <text>tRNA(Sec) + L-serine + ATP = L-seryl-tRNA(Sec) + AMP + diphosphate + H(+)</text>
        <dbReference type="Rhea" id="RHEA:42580"/>
        <dbReference type="Rhea" id="RHEA-COMP:9742"/>
        <dbReference type="Rhea" id="RHEA-COMP:10128"/>
        <dbReference type="ChEBI" id="CHEBI:15378"/>
        <dbReference type="ChEBI" id="CHEBI:30616"/>
        <dbReference type="ChEBI" id="CHEBI:33019"/>
        <dbReference type="ChEBI" id="CHEBI:33384"/>
        <dbReference type="ChEBI" id="CHEBI:78442"/>
        <dbReference type="ChEBI" id="CHEBI:78533"/>
        <dbReference type="ChEBI" id="CHEBI:456215"/>
        <dbReference type="EC" id="6.1.1.11"/>
    </reaction>
</comment>
<feature type="binding site" evidence="12 13">
    <location>
        <position position="278"/>
    </location>
    <ligand>
        <name>L-serine</name>
        <dbReference type="ChEBI" id="CHEBI:33384"/>
    </ligand>
</feature>
<dbReference type="PANTHER" id="PTHR43697">
    <property type="entry name" value="SERYL-TRNA SYNTHETASE"/>
    <property type="match status" value="1"/>
</dbReference>
<dbReference type="EMBL" id="JAEKNN010000026">
    <property type="protein sequence ID" value="MBJ7608899.1"/>
    <property type="molecule type" value="Genomic_DNA"/>
</dbReference>
<sequence length="418" mass="46513">MIPLQRLRDDPQAISDGARLKGEDAPVDEILGLDTNARRLRTEVESLRAEQKRASSEIRGAPTDDQRSTLAAVKQRIQAGEAELVGLDTRIEELLLHVPNPPHQSVPHGSDEQGNVVVRTWGTPATLDFDPRAHFDIGESLGLFDFERAVKISGSRFAVLRGDGARLQRALITLFLDMATLEHGYSEIAPPYLVRREAMVGAAQLPKFEDQAYKTDDDLFLIPTAEVPVTNLYRDEILDGALLPIAHAAFTPCWRREAGAAGRDTRGYIRMHQFDKVEMVRFTTPERSLDELELITGHAEAILQRLRIAYRVLLMCTGDMGFAQWKKYDVEAWAPGMKRWLEVSSCSVFGDFQARRAGIRFRAAAGERPRFVHTLNGSGLAVPRTLDAVLETYQQADGTVVIPEALRAYMGGQERIGG</sequence>
<evidence type="ECO:0000256" key="8">
    <source>
        <dbReference type="ARBA" id="ARBA00022917"/>
    </source>
</evidence>
<dbReference type="Pfam" id="PF00587">
    <property type="entry name" value="tRNA-synt_2b"/>
    <property type="match status" value="1"/>
</dbReference>
<evidence type="ECO:0000256" key="7">
    <source>
        <dbReference type="ARBA" id="ARBA00022840"/>
    </source>
</evidence>
<dbReference type="InterPro" id="IPR002314">
    <property type="entry name" value="aa-tRNA-synt_IIb"/>
</dbReference>
<evidence type="ECO:0000256" key="10">
    <source>
        <dbReference type="ARBA" id="ARBA00047929"/>
    </source>
</evidence>
<name>A0A934KLZ5_9BACT</name>
<dbReference type="PRINTS" id="PR00981">
    <property type="entry name" value="TRNASYNTHSER"/>
</dbReference>
<feature type="binding site" evidence="12">
    <location>
        <begin position="224"/>
        <end position="226"/>
    </location>
    <ligand>
        <name>L-serine</name>
        <dbReference type="ChEBI" id="CHEBI:33384"/>
    </ligand>
</feature>
<evidence type="ECO:0000256" key="15">
    <source>
        <dbReference type="SAM" id="MobiDB-lite"/>
    </source>
</evidence>
<comment type="function">
    <text evidence="12">Catalyzes the attachment of serine to tRNA(Ser). Is also able to aminoacylate tRNA(Sec) with serine, to form the misacylated tRNA L-seryl-tRNA(Sec), which will be further converted into selenocysteinyl-tRNA(Sec).</text>
</comment>
<feature type="binding site" evidence="13">
    <location>
        <position position="224"/>
    </location>
    <ligand>
        <name>L-serine</name>
        <dbReference type="ChEBI" id="CHEBI:33384"/>
    </ligand>
</feature>
<feature type="region of interest" description="Disordered" evidence="15">
    <location>
        <begin position="48"/>
        <end position="67"/>
    </location>
</feature>
<comment type="catalytic activity">
    <reaction evidence="11 12">
        <text>tRNA(Ser) + L-serine + ATP = L-seryl-tRNA(Ser) + AMP + diphosphate + H(+)</text>
        <dbReference type="Rhea" id="RHEA:12292"/>
        <dbReference type="Rhea" id="RHEA-COMP:9669"/>
        <dbReference type="Rhea" id="RHEA-COMP:9703"/>
        <dbReference type="ChEBI" id="CHEBI:15378"/>
        <dbReference type="ChEBI" id="CHEBI:30616"/>
        <dbReference type="ChEBI" id="CHEBI:33019"/>
        <dbReference type="ChEBI" id="CHEBI:33384"/>
        <dbReference type="ChEBI" id="CHEBI:78442"/>
        <dbReference type="ChEBI" id="CHEBI:78533"/>
        <dbReference type="ChEBI" id="CHEBI:456215"/>
        <dbReference type="EC" id="6.1.1.11"/>
    </reaction>
</comment>
<evidence type="ECO:0000256" key="12">
    <source>
        <dbReference type="HAMAP-Rule" id="MF_00176"/>
    </source>
</evidence>
<dbReference type="InterPro" id="IPR010978">
    <property type="entry name" value="tRNA-bd_arm"/>
</dbReference>
<comment type="domain">
    <text evidence="12">Consists of two distinct domains, a catalytic core and a N-terminal extension that is involved in tRNA binding.</text>
</comment>
<reference evidence="17 18" key="1">
    <citation type="submission" date="2020-10" db="EMBL/GenBank/DDBJ databases">
        <title>Ca. Dormibacterota MAGs.</title>
        <authorList>
            <person name="Montgomery K."/>
        </authorList>
    </citation>
    <scope>NUCLEOTIDE SEQUENCE [LARGE SCALE GENOMIC DNA]</scope>
    <source>
        <strain evidence="17">Mitchell_Peninsula_5</strain>
    </source>
</reference>
<dbReference type="PANTHER" id="PTHR43697:SF1">
    <property type="entry name" value="SERINE--TRNA LIGASE"/>
    <property type="match status" value="1"/>
</dbReference>
<dbReference type="GO" id="GO:0016260">
    <property type="term" value="P:selenocysteine biosynthetic process"/>
    <property type="evidence" value="ECO:0007669"/>
    <property type="project" value="UniProtKB-UniRule"/>
</dbReference>
<comment type="subcellular location">
    <subcellularLocation>
        <location evidence="1 12">Cytoplasm</location>
    </subcellularLocation>
</comment>
<dbReference type="InterPro" id="IPR015866">
    <property type="entry name" value="Ser-tRNA-synth_1_N"/>
</dbReference>
<dbReference type="SUPFAM" id="SSF55681">
    <property type="entry name" value="Class II aaRS and biotin synthetases"/>
    <property type="match status" value="1"/>
</dbReference>
<dbReference type="PIRSF" id="PIRSF001529">
    <property type="entry name" value="Ser-tRNA-synth_IIa"/>
    <property type="match status" value="1"/>
</dbReference>
<feature type="binding site" evidence="13">
    <location>
        <position position="376"/>
    </location>
    <ligand>
        <name>L-serine</name>
        <dbReference type="ChEBI" id="CHEBI:33384"/>
    </ligand>
</feature>
<keyword evidence="5 12" id="KW-0436">Ligase</keyword>
<dbReference type="InterPro" id="IPR002317">
    <property type="entry name" value="Ser-tRNA-ligase_type_1"/>
</dbReference>
<dbReference type="EC" id="6.1.1.11" evidence="12"/>
<keyword evidence="4 12" id="KW-0963">Cytoplasm</keyword>
<feature type="binding site" evidence="12">
    <location>
        <position position="378"/>
    </location>
    <ligand>
        <name>L-serine</name>
        <dbReference type="ChEBI" id="CHEBI:33384"/>
    </ligand>
</feature>
<accession>A0A934KLZ5</accession>